<dbReference type="PRINTS" id="PR00060">
    <property type="entry name" value="RIBOSOMALL16"/>
</dbReference>
<evidence type="ECO:0000256" key="6">
    <source>
        <dbReference type="RuleBase" id="RU004414"/>
    </source>
</evidence>
<dbReference type="GO" id="GO:0005840">
    <property type="term" value="C:ribosome"/>
    <property type="evidence" value="ECO:0007669"/>
    <property type="project" value="UniProtKB-KW"/>
</dbReference>
<evidence type="ECO:0000256" key="4">
    <source>
        <dbReference type="ARBA" id="ARBA00023274"/>
    </source>
</evidence>
<dbReference type="GO" id="GO:1990904">
    <property type="term" value="C:ribonucleoprotein complex"/>
    <property type="evidence" value="ECO:0007669"/>
    <property type="project" value="UniProtKB-KW"/>
</dbReference>
<evidence type="ECO:0000256" key="1">
    <source>
        <dbReference type="ARBA" id="ARBA00008931"/>
    </source>
</evidence>
<evidence type="ECO:0000256" key="2">
    <source>
        <dbReference type="ARBA" id="ARBA00022555"/>
    </source>
</evidence>
<dbReference type="GO" id="GO:0003735">
    <property type="term" value="F:structural constituent of ribosome"/>
    <property type="evidence" value="ECO:0007669"/>
    <property type="project" value="InterPro"/>
</dbReference>
<comment type="similarity">
    <text evidence="1 5">Belongs to the universal ribosomal protein uL16 family.</text>
</comment>
<dbReference type="InterPro" id="IPR047873">
    <property type="entry name" value="Ribosomal_uL16"/>
</dbReference>
<dbReference type="GO" id="GO:0019843">
    <property type="term" value="F:rRNA binding"/>
    <property type="evidence" value="ECO:0007669"/>
    <property type="project" value="UniProtKB-KW"/>
</dbReference>
<dbReference type="InterPro" id="IPR036920">
    <property type="entry name" value="Ribosomal_uL16_sf"/>
</dbReference>
<sequence length="134" mass="14820">MLQPSKRKYTKEFRGRVKGFASKGCSIVLGEYGLKAITGGWISSRQLESARKAINNYTKRKSKLWIKVFPHKPVTKKSDEQVRGGGKGPVDHYVAVVKPGVILFEISGVSDEVAIEALERGAHKLGIKTVIVKR</sequence>
<proteinExistence type="inferred from homology"/>
<organism evidence="7 8">
    <name type="scientific">Candidatus Dojkabacteria bacterium</name>
    <dbReference type="NCBI Taxonomy" id="2099670"/>
    <lineage>
        <taxon>Bacteria</taxon>
        <taxon>Candidatus Dojkabacteria</taxon>
    </lineage>
</organism>
<comment type="function">
    <text evidence="6">Binds 23S rRNA and is also seen to make contacts with the A and possibly P site tRNAs.</text>
</comment>
<keyword evidence="2 6" id="KW-0820">tRNA-binding</keyword>
<dbReference type="Pfam" id="PF00252">
    <property type="entry name" value="Ribosomal_L16"/>
    <property type="match status" value="1"/>
</dbReference>
<dbReference type="InterPro" id="IPR020798">
    <property type="entry name" value="Ribosomal_uL16_CS"/>
</dbReference>
<dbReference type="SUPFAM" id="SSF54686">
    <property type="entry name" value="Ribosomal protein L16p/L10e"/>
    <property type="match status" value="1"/>
</dbReference>
<protein>
    <recommendedName>
        <fullName evidence="6">50S ribosomal protein L16</fullName>
    </recommendedName>
</protein>
<dbReference type="GO" id="GO:0006412">
    <property type="term" value="P:translation"/>
    <property type="evidence" value="ECO:0007669"/>
    <property type="project" value="InterPro"/>
</dbReference>
<keyword evidence="6" id="KW-0694">RNA-binding</keyword>
<dbReference type="PANTHER" id="PTHR12220">
    <property type="entry name" value="50S/60S RIBOSOMAL PROTEIN L16"/>
    <property type="match status" value="1"/>
</dbReference>
<evidence type="ECO:0000313" key="7">
    <source>
        <dbReference type="EMBL" id="RMD77012.1"/>
    </source>
</evidence>
<dbReference type="InterPro" id="IPR016180">
    <property type="entry name" value="Ribosomal_uL16_dom"/>
</dbReference>
<dbReference type="Proteomes" id="UP000269410">
    <property type="component" value="Unassembled WGS sequence"/>
</dbReference>
<dbReference type="EMBL" id="RFKV01000074">
    <property type="protein sequence ID" value="RMD77012.1"/>
    <property type="molecule type" value="Genomic_DNA"/>
</dbReference>
<accession>A0A3M0YY85</accession>
<gene>
    <name evidence="7" type="ORF">D6810_02300</name>
</gene>
<evidence type="ECO:0000256" key="5">
    <source>
        <dbReference type="RuleBase" id="RU004413"/>
    </source>
</evidence>
<dbReference type="CDD" id="cd01433">
    <property type="entry name" value="Ribosomal_L16_L10e"/>
    <property type="match status" value="1"/>
</dbReference>
<keyword evidence="3 5" id="KW-0689">Ribosomal protein</keyword>
<evidence type="ECO:0000256" key="3">
    <source>
        <dbReference type="ARBA" id="ARBA00022980"/>
    </source>
</evidence>
<reference evidence="7 8" key="1">
    <citation type="submission" date="2018-10" db="EMBL/GenBank/DDBJ databases">
        <title>Thermophilic Lithotrophy and Phototrophy in an Intertidal, Iron-rich, Geothermal Spring.</title>
        <authorList>
            <person name="Ward L.M."/>
            <person name="Idei A."/>
            <person name="Nakagawa M."/>
            <person name="Ueno Y."/>
            <person name="Fischer W."/>
            <person name="Mcglynn S.E."/>
        </authorList>
    </citation>
    <scope>NUCLEOTIDE SEQUENCE [LARGE SCALE GENOMIC DNA]</scope>
    <source>
        <strain evidence="7">J137</strain>
    </source>
</reference>
<dbReference type="InterPro" id="IPR000114">
    <property type="entry name" value="Ribosomal_uL16_bact-type"/>
</dbReference>
<dbReference type="PANTHER" id="PTHR12220:SF13">
    <property type="entry name" value="LARGE RIBOSOMAL SUBUNIT PROTEIN UL16M"/>
    <property type="match status" value="1"/>
</dbReference>
<dbReference type="Gene3D" id="3.90.1170.10">
    <property type="entry name" value="Ribosomal protein L10e/L16"/>
    <property type="match status" value="1"/>
</dbReference>
<dbReference type="NCBIfam" id="TIGR01164">
    <property type="entry name" value="rplP_bact"/>
    <property type="match status" value="1"/>
</dbReference>
<keyword evidence="4 5" id="KW-0687">Ribonucleoprotein</keyword>
<dbReference type="FunFam" id="3.90.1170.10:FF:000001">
    <property type="entry name" value="50S ribosomal protein L16"/>
    <property type="match status" value="1"/>
</dbReference>
<keyword evidence="6" id="KW-0699">rRNA-binding</keyword>
<dbReference type="PROSITE" id="PS00586">
    <property type="entry name" value="RIBOSOMAL_L16_1"/>
    <property type="match status" value="1"/>
</dbReference>
<name>A0A3M0YY85_9BACT</name>
<comment type="caution">
    <text evidence="7">The sequence shown here is derived from an EMBL/GenBank/DDBJ whole genome shotgun (WGS) entry which is preliminary data.</text>
</comment>
<dbReference type="AlphaFoldDB" id="A0A3M0YY85"/>
<comment type="subunit">
    <text evidence="6">Part of the 50S ribosomal subunit.</text>
</comment>
<dbReference type="GO" id="GO:0000049">
    <property type="term" value="F:tRNA binding"/>
    <property type="evidence" value="ECO:0007669"/>
    <property type="project" value="UniProtKB-KW"/>
</dbReference>
<evidence type="ECO:0000313" key="8">
    <source>
        <dbReference type="Proteomes" id="UP000269410"/>
    </source>
</evidence>